<evidence type="ECO:0000256" key="3">
    <source>
        <dbReference type="ARBA" id="ARBA00007786"/>
    </source>
</evidence>
<feature type="active site" evidence="9">
    <location>
        <position position="543"/>
    </location>
</feature>
<dbReference type="InterPro" id="IPR033131">
    <property type="entry name" value="Pectinesterase_Asp_AS"/>
</dbReference>
<evidence type="ECO:0000259" key="11">
    <source>
        <dbReference type="SMART" id="SM00856"/>
    </source>
</evidence>
<comment type="pathway">
    <text evidence="1">Glycan metabolism; pectin degradation; 2-dehydro-3-deoxy-D-gluconate from pectin: step 1/5.</text>
</comment>
<evidence type="ECO:0000256" key="7">
    <source>
        <dbReference type="ARBA" id="ARBA00023157"/>
    </source>
</evidence>
<dbReference type="EC" id="3.1.1.11" evidence="4"/>
<name>A0A438K6T0_VITVI</name>
<comment type="similarity">
    <text evidence="3">In the C-terminal section; belongs to the pectinesterase family.</text>
</comment>
<dbReference type="CDD" id="cd15798">
    <property type="entry name" value="PMEI-like_3"/>
    <property type="match status" value="2"/>
</dbReference>
<feature type="transmembrane region" description="Helical" evidence="10">
    <location>
        <begin position="57"/>
        <end position="78"/>
    </location>
</feature>
<keyword evidence="6" id="KW-0063">Aspartyl esterase</keyword>
<feature type="domain" description="Pectinesterase inhibitor" evidence="11">
    <location>
        <begin position="934"/>
        <end position="1089"/>
    </location>
</feature>
<dbReference type="InterPro" id="IPR006501">
    <property type="entry name" value="Pectinesterase_inhib_dom"/>
</dbReference>
<dbReference type="GO" id="GO:0042545">
    <property type="term" value="P:cell wall modification"/>
    <property type="evidence" value="ECO:0007669"/>
    <property type="project" value="InterPro"/>
</dbReference>
<dbReference type="SMART" id="SM00856">
    <property type="entry name" value="PMEI"/>
    <property type="match status" value="2"/>
</dbReference>
<feature type="transmembrane region" description="Helical" evidence="10">
    <location>
        <begin position="895"/>
        <end position="918"/>
    </location>
</feature>
<dbReference type="SUPFAM" id="SSF101148">
    <property type="entry name" value="Plant invertase/pectin methylesterase inhibitor"/>
    <property type="match status" value="2"/>
</dbReference>
<dbReference type="Gene3D" id="2.160.20.10">
    <property type="entry name" value="Single-stranded right-handed beta-helix, Pectin lyase-like"/>
    <property type="match status" value="3"/>
</dbReference>
<comment type="similarity">
    <text evidence="2">In the N-terminal section; belongs to the PMEI family.</text>
</comment>
<keyword evidence="10" id="KW-0812">Transmembrane</keyword>
<dbReference type="FunFam" id="1.20.140.40:FF:000010">
    <property type="entry name" value="Pectinesterase"/>
    <property type="match status" value="2"/>
</dbReference>
<organism evidence="12 13">
    <name type="scientific">Vitis vinifera</name>
    <name type="common">Grape</name>
    <dbReference type="NCBI Taxonomy" id="29760"/>
    <lineage>
        <taxon>Eukaryota</taxon>
        <taxon>Viridiplantae</taxon>
        <taxon>Streptophyta</taxon>
        <taxon>Embryophyta</taxon>
        <taxon>Tracheophyta</taxon>
        <taxon>Spermatophyta</taxon>
        <taxon>Magnoliopsida</taxon>
        <taxon>eudicotyledons</taxon>
        <taxon>Gunneridae</taxon>
        <taxon>Pentapetalae</taxon>
        <taxon>rosids</taxon>
        <taxon>Vitales</taxon>
        <taxon>Vitaceae</taxon>
        <taxon>Viteae</taxon>
        <taxon>Vitis</taxon>
    </lineage>
</organism>
<dbReference type="EMBL" id="QGNW01000014">
    <property type="protein sequence ID" value="RVX16892.1"/>
    <property type="molecule type" value="Genomic_DNA"/>
</dbReference>
<dbReference type="GO" id="GO:0045490">
    <property type="term" value="P:pectin catabolic process"/>
    <property type="evidence" value="ECO:0007669"/>
    <property type="project" value="UniProtKB-UniPathway"/>
</dbReference>
<dbReference type="Pfam" id="PF01095">
    <property type="entry name" value="Pectinesterase"/>
    <property type="match status" value="4"/>
</dbReference>
<reference evidence="12 13" key="1">
    <citation type="journal article" date="2018" name="PLoS Genet.">
        <title>Population sequencing reveals clonal diversity and ancestral inbreeding in the grapevine cultivar Chardonnay.</title>
        <authorList>
            <person name="Roach M.J."/>
            <person name="Johnson D.L."/>
            <person name="Bohlmann J."/>
            <person name="van Vuuren H.J."/>
            <person name="Jones S.J."/>
            <person name="Pretorius I.S."/>
            <person name="Schmidt S.A."/>
            <person name="Borneman A.R."/>
        </authorList>
    </citation>
    <scope>NUCLEOTIDE SEQUENCE [LARGE SCALE GENOMIC DNA]</scope>
    <source>
        <strain evidence="13">cv. Chardonnay</strain>
        <tissue evidence="12">Leaf</tissue>
    </source>
</reference>
<evidence type="ECO:0000256" key="2">
    <source>
        <dbReference type="ARBA" id="ARBA00006027"/>
    </source>
</evidence>
<dbReference type="PROSITE" id="PS00503">
    <property type="entry name" value="PECTINESTERASE_2"/>
    <property type="match status" value="2"/>
</dbReference>
<dbReference type="SUPFAM" id="SSF51126">
    <property type="entry name" value="Pectin lyase-like"/>
    <property type="match status" value="3"/>
</dbReference>
<dbReference type="GO" id="GO:0030599">
    <property type="term" value="F:pectinesterase activity"/>
    <property type="evidence" value="ECO:0007669"/>
    <property type="project" value="UniProtKB-EC"/>
</dbReference>
<evidence type="ECO:0000313" key="12">
    <source>
        <dbReference type="EMBL" id="RVX16892.1"/>
    </source>
</evidence>
<dbReference type="Gene3D" id="1.20.140.40">
    <property type="entry name" value="Invertase/pectin methylesterase inhibitor family protein"/>
    <property type="match status" value="2"/>
</dbReference>
<feature type="transmembrane region" description="Helical" evidence="10">
    <location>
        <begin position="532"/>
        <end position="553"/>
    </location>
</feature>
<keyword evidence="10" id="KW-1133">Transmembrane helix</keyword>
<dbReference type="InterPro" id="IPR000070">
    <property type="entry name" value="Pectinesterase_cat"/>
</dbReference>
<gene>
    <name evidence="12" type="primary">MPE3_0</name>
    <name evidence="12" type="ORF">CK203_003401</name>
</gene>
<evidence type="ECO:0000256" key="1">
    <source>
        <dbReference type="ARBA" id="ARBA00005184"/>
    </source>
</evidence>
<dbReference type="NCBIfam" id="TIGR01614">
    <property type="entry name" value="PME_inhib"/>
    <property type="match status" value="2"/>
</dbReference>
<evidence type="ECO:0000256" key="8">
    <source>
        <dbReference type="ARBA" id="ARBA00023180"/>
    </source>
</evidence>
<accession>A0A438K6T0</accession>
<protein>
    <recommendedName>
        <fullName evidence="4">pectinesterase</fullName>
        <ecNumber evidence="4">3.1.1.11</ecNumber>
    </recommendedName>
</protein>
<sequence length="1478" mass="162619">MKHRCPDSSVLFIPPFSPSIVYTIRHKIPQMPSVKQFFTGMSDSGKHTSISKRNKKLFLLVFSSVLLIAAVVGIVAGVHSRKSSTNDVGLTAGHAVLKSACSSTRYPDLCYSAIATVPGASKKVTSQKDVIAVSLNITVTAVEHNYFTIEKLLDFKNLTKREKAALHDCLETIDETLDELHVAMDDLDEYPDKKSLTQHADDLKTLMSAAMTNQETCLDGFSHDDADKHVREVLLKGQRHVEHMCSNALAMIKNMTDTDIAREREAMNRKLMEERDESGWPKWLSAGDRRLLQSSSVTPDVVVAADGSGDYKTVSAAVAAAPEKSSKRYIIGIKAGVYKENVEVGKKKTNIMFLGDGRSNTIITGSKNVVDGSTTFNSATVANFRDHNDRTSQRKRQGSTCTVISLQTNMRVSVYFSAFLTIPNVILPDSVIRSPGQFTMMPGFRSLYDMKGYTLDGHTSGPELRNPHNCGALSSAVVGEKFIARDITFQNTAGPSKHQAVALRVGSDLSAFYKCDMLAYQDTLYVHSNRQFYINCLVAGTVDFIFGNAAAVFQDCDIHARRPNSGQKNMLTAQGRTDPNQNTGIVIQKCRIGATSDLQAVISSFKTYLGRPWKEYSRTVVMQTSITNVIDPAGWHEWSGSFALSTLYYGEYQNTGAGAGTSKRVTWKGFKVITSASEAQGFTPGTFIAGSSWLGSTGFPYSLGKTILDSEKTKEIAKKAIGLFMRCRALGFVFLDALGDLIFFNCSRENHLEAFLDSRIEDAATQESSLKKSPLRSCLTDIKQELSTLLIRGLGNIRRASGHMEHSCVPPLCWTRFSEVWEFEKWFMKLQACKEHGWALDLGHGEVDLRFCLAVKLFKDILGIWYMDSIKSFKGYGKVDELEERAFKRKTRKRLIILIISSVVLVAVIIGAVAGTLIHKSKSESNSVPASPVSPATSIKAVCSVTQYPDSCVSSISSLDTSNTTDPEELFRLSLRVAIAELSKLSSLPRQLSAKSNDAQLKKALGVCETVFEDAIDRLNNSISSMEVREGEKLLSASKIDDIKTWLSATITDQETCLDALEELNSTLLNEVKTAMQNSTVFASNSLAIVAKLIGILHDLDIQVHRKLLSFSNSDQFPDWVGAGERRLLQETKPTPDVTVAKDGTGDYVTIKEAVAMVPKKSEKRFVIYVKEGNYSENIILDKSKWNVMIYGDGKDKSIVSGNLNFIDGTPTFATATFGLENLHNFNPEVEMVGGFDEAFSSAPAVSVSHESSAVGKGFIAKYMRFENTAGAAKHQAVAFRSGSDMSVFYQCSFDAFQDTLYAHSNRQFYRECDITGTIDFIFGNAAVVFQACKIQPRQPMSNQFNTITAQGKKDPNQNTGISIQKCSISALNTLTAPTYLGRPWKAYSTTIVMQSNIGSFLNPKGWTEWVTGVDPPSTIFYAEFQNTGPGATLDQRVKWAGFMTNITEDEAAKFTVGTFIQGTSWLSESSVTFDASL</sequence>
<dbReference type="GO" id="GO:0004857">
    <property type="term" value="F:enzyme inhibitor activity"/>
    <property type="evidence" value="ECO:0007669"/>
    <property type="project" value="InterPro"/>
</dbReference>
<evidence type="ECO:0000313" key="13">
    <source>
        <dbReference type="Proteomes" id="UP000288805"/>
    </source>
</evidence>
<proteinExistence type="inferred from homology"/>
<keyword evidence="10" id="KW-0472">Membrane</keyword>
<evidence type="ECO:0000256" key="6">
    <source>
        <dbReference type="ARBA" id="ARBA00023085"/>
    </source>
</evidence>
<dbReference type="OrthoDB" id="2019149at2759"/>
<dbReference type="PANTHER" id="PTHR31707">
    <property type="entry name" value="PECTINESTERASE"/>
    <property type="match status" value="1"/>
</dbReference>
<keyword evidence="5" id="KW-0378">Hydrolase</keyword>
<dbReference type="InterPro" id="IPR035513">
    <property type="entry name" value="Invertase/methylesterase_inhib"/>
</dbReference>
<feature type="active site" evidence="9">
    <location>
        <position position="1320"/>
    </location>
</feature>
<evidence type="ECO:0000256" key="9">
    <source>
        <dbReference type="PROSITE-ProRule" id="PRU10040"/>
    </source>
</evidence>
<dbReference type="InterPro" id="IPR011050">
    <property type="entry name" value="Pectin_lyase_fold/virulence"/>
</dbReference>
<evidence type="ECO:0000256" key="5">
    <source>
        <dbReference type="ARBA" id="ARBA00022801"/>
    </source>
</evidence>
<dbReference type="UniPathway" id="UPA00545">
    <property type="reaction ID" value="UER00823"/>
</dbReference>
<feature type="domain" description="Pectinesterase inhibitor" evidence="11">
    <location>
        <begin position="92"/>
        <end position="251"/>
    </location>
</feature>
<dbReference type="InterPro" id="IPR012334">
    <property type="entry name" value="Pectin_lyas_fold"/>
</dbReference>
<evidence type="ECO:0000256" key="10">
    <source>
        <dbReference type="SAM" id="Phobius"/>
    </source>
</evidence>
<evidence type="ECO:0000256" key="4">
    <source>
        <dbReference type="ARBA" id="ARBA00013229"/>
    </source>
</evidence>
<comment type="caution">
    <text evidence="12">The sequence shown here is derived from an EMBL/GenBank/DDBJ whole genome shotgun (WGS) entry which is preliminary data.</text>
</comment>
<dbReference type="Pfam" id="PF04043">
    <property type="entry name" value="PMEI"/>
    <property type="match status" value="2"/>
</dbReference>
<dbReference type="Proteomes" id="UP000288805">
    <property type="component" value="Unassembled WGS sequence"/>
</dbReference>
<keyword evidence="8" id="KW-0325">Glycoprotein</keyword>
<keyword evidence="7" id="KW-1015">Disulfide bond</keyword>